<dbReference type="GO" id="GO:0005737">
    <property type="term" value="C:cytoplasm"/>
    <property type="evidence" value="ECO:0007669"/>
    <property type="project" value="TreeGrafter"/>
</dbReference>
<dbReference type="InterPro" id="IPR036249">
    <property type="entry name" value="Thioredoxin-like_sf"/>
</dbReference>
<evidence type="ECO:0000313" key="11">
    <source>
        <dbReference type="Proteomes" id="UP000033358"/>
    </source>
</evidence>
<comment type="similarity">
    <text evidence="2 8">Belongs to the glutaredoxin family.</text>
</comment>
<dbReference type="CDD" id="cd03418">
    <property type="entry name" value="GRX_GRXb_1_3_like"/>
    <property type="match status" value="1"/>
</dbReference>
<evidence type="ECO:0000256" key="8">
    <source>
        <dbReference type="RuleBase" id="RU364065"/>
    </source>
</evidence>
<evidence type="ECO:0000256" key="2">
    <source>
        <dbReference type="ARBA" id="ARBA00007787"/>
    </source>
</evidence>
<sequence length="87" mass="9839">MAEIIIYTKSHCPYCVKAKQLFKMKKVSYQEIDITDNASLLEEMLAKSSGRKTVPQIFIGKQHIGGCDDLYALNEQGKLDPLLTVYL</sequence>
<keyword evidence="4 8" id="KW-0813">Transport</keyword>
<dbReference type="FunFam" id="3.40.30.10:FF:000018">
    <property type="entry name" value="Glutaredoxin"/>
    <property type="match status" value="1"/>
</dbReference>
<gene>
    <name evidence="10" type="primary">grxC</name>
    <name evidence="10" type="ORF">SZ25_00877</name>
</gene>
<dbReference type="PANTHER" id="PTHR45694:SF18">
    <property type="entry name" value="GLUTAREDOXIN-1-RELATED"/>
    <property type="match status" value="1"/>
</dbReference>
<dbReference type="GO" id="GO:0045454">
    <property type="term" value="P:cell redox homeostasis"/>
    <property type="evidence" value="ECO:0007669"/>
    <property type="project" value="InterPro"/>
</dbReference>
<evidence type="ECO:0000259" key="9">
    <source>
        <dbReference type="Pfam" id="PF00462"/>
    </source>
</evidence>
<evidence type="ECO:0000313" key="10">
    <source>
        <dbReference type="EMBL" id="KKB96045.1"/>
    </source>
</evidence>
<dbReference type="AlphaFoldDB" id="A0A0F5MMM2"/>
<feature type="domain" description="Glutaredoxin" evidence="9">
    <location>
        <begin position="4"/>
        <end position="64"/>
    </location>
</feature>
<dbReference type="Pfam" id="PF00462">
    <property type="entry name" value="Glutaredoxin"/>
    <property type="match status" value="1"/>
</dbReference>
<proteinExistence type="inferred from homology"/>
<evidence type="ECO:0000256" key="7">
    <source>
        <dbReference type="ARBA" id="ARBA00023284"/>
    </source>
</evidence>
<evidence type="ECO:0000256" key="1">
    <source>
        <dbReference type="ARBA" id="ARBA00002549"/>
    </source>
</evidence>
<keyword evidence="7 8" id="KW-0676">Redox-active center</keyword>
<name>A0A0F5MMM2_9RICK</name>
<keyword evidence="11" id="KW-1185">Reference proteome</keyword>
<dbReference type="GO" id="GO:0034599">
    <property type="term" value="P:cellular response to oxidative stress"/>
    <property type="evidence" value="ECO:0007669"/>
    <property type="project" value="TreeGrafter"/>
</dbReference>
<dbReference type="GO" id="GO:0015038">
    <property type="term" value="F:glutathione disulfide oxidoreductase activity"/>
    <property type="evidence" value="ECO:0007669"/>
    <property type="project" value="UniProtKB-UniRule"/>
</dbReference>
<dbReference type="SUPFAM" id="SSF52833">
    <property type="entry name" value="Thioredoxin-like"/>
    <property type="match status" value="1"/>
</dbReference>
<reference evidence="10 11" key="1">
    <citation type="submission" date="2015-02" db="EMBL/GenBank/DDBJ databases">
        <title>Single cell genomics of a rare environmental alphaproteobacterium provides unique insights into Rickettsiaceae evolution.</title>
        <authorList>
            <person name="Martijn J."/>
            <person name="Schulz F."/>
            <person name="Zaremba-Niedzwiedzka K."/>
            <person name="Viklund J."/>
            <person name="Stepanauskas R."/>
            <person name="Andersson S.G.E."/>
            <person name="Horn M."/>
            <person name="Guy L."/>
            <person name="Ettema T.J.G."/>
        </authorList>
    </citation>
    <scope>NUCLEOTIDE SEQUENCE [LARGE SCALE GENOMIC DNA]</scope>
    <source>
        <strain evidence="10 11">SCGC AAA041-L04</strain>
    </source>
</reference>
<evidence type="ECO:0000256" key="3">
    <source>
        <dbReference type="ARBA" id="ARBA00011245"/>
    </source>
</evidence>
<keyword evidence="5 8" id="KW-0249">Electron transport</keyword>
<dbReference type="InterPro" id="IPR011767">
    <property type="entry name" value="GLR_AS"/>
</dbReference>
<dbReference type="PANTHER" id="PTHR45694">
    <property type="entry name" value="GLUTAREDOXIN 2"/>
    <property type="match status" value="1"/>
</dbReference>
<dbReference type="EMBL" id="JYHA01000146">
    <property type="protein sequence ID" value="KKB96045.1"/>
    <property type="molecule type" value="Genomic_DNA"/>
</dbReference>
<keyword evidence="6" id="KW-1015">Disulfide bond</keyword>
<protein>
    <recommendedName>
        <fullName evidence="8">Glutaredoxin</fullName>
    </recommendedName>
</protein>
<dbReference type="Proteomes" id="UP000033358">
    <property type="component" value="Unassembled WGS sequence"/>
</dbReference>
<accession>A0A0F5MMM2</accession>
<evidence type="ECO:0000256" key="6">
    <source>
        <dbReference type="ARBA" id="ARBA00023157"/>
    </source>
</evidence>
<dbReference type="Gene3D" id="3.40.30.10">
    <property type="entry name" value="Glutaredoxin"/>
    <property type="match status" value="1"/>
</dbReference>
<dbReference type="NCBIfam" id="TIGR02181">
    <property type="entry name" value="GRX_bact"/>
    <property type="match status" value="1"/>
</dbReference>
<dbReference type="InterPro" id="IPR011900">
    <property type="entry name" value="GRX_bact"/>
</dbReference>
<organism evidence="10 11">
    <name type="scientific">Candidatus Arcanibacter lacustris</name>
    <dbReference type="NCBI Taxonomy" id="1607817"/>
    <lineage>
        <taxon>Bacteria</taxon>
        <taxon>Pseudomonadati</taxon>
        <taxon>Pseudomonadota</taxon>
        <taxon>Alphaproteobacteria</taxon>
        <taxon>Rickettsiales</taxon>
        <taxon>Candidatus Arcanibacter</taxon>
    </lineage>
</organism>
<evidence type="ECO:0000256" key="4">
    <source>
        <dbReference type="ARBA" id="ARBA00022448"/>
    </source>
</evidence>
<dbReference type="NCBIfam" id="TIGR02180">
    <property type="entry name" value="GRX_euk"/>
    <property type="match status" value="1"/>
</dbReference>
<dbReference type="PRINTS" id="PR00160">
    <property type="entry name" value="GLUTAREDOXIN"/>
</dbReference>
<comment type="subunit">
    <text evidence="3">Monomer.</text>
</comment>
<dbReference type="PROSITE" id="PS51354">
    <property type="entry name" value="GLUTAREDOXIN_2"/>
    <property type="match status" value="1"/>
</dbReference>
<evidence type="ECO:0000256" key="5">
    <source>
        <dbReference type="ARBA" id="ARBA00022982"/>
    </source>
</evidence>
<keyword evidence="8" id="KW-0963">Cytoplasm</keyword>
<dbReference type="InterPro" id="IPR014025">
    <property type="entry name" value="Glutaredoxin_subgr"/>
</dbReference>
<dbReference type="InterPro" id="IPR002109">
    <property type="entry name" value="Glutaredoxin"/>
</dbReference>
<dbReference type="InterPro" id="IPR011899">
    <property type="entry name" value="Glutaredoxin_euk/vir"/>
</dbReference>
<dbReference type="PROSITE" id="PS00195">
    <property type="entry name" value="GLUTAREDOXIN_1"/>
    <property type="match status" value="1"/>
</dbReference>
<comment type="function">
    <text evidence="1 8">Has a glutathione-disulfide oxidoreductase activity in the presence of NADPH and glutathione reductase. Reduces low molecular weight disulfides and proteins.</text>
</comment>
<comment type="caution">
    <text evidence="10">The sequence shown here is derived from an EMBL/GenBank/DDBJ whole genome shotgun (WGS) entry which is preliminary data.</text>
</comment>